<dbReference type="SUPFAM" id="SSF52047">
    <property type="entry name" value="RNI-like"/>
    <property type="match status" value="1"/>
</dbReference>
<evidence type="ECO:0000313" key="2">
    <source>
        <dbReference type="Proteomes" id="UP000663828"/>
    </source>
</evidence>
<evidence type="ECO:0008006" key="3">
    <source>
        <dbReference type="Google" id="ProtNLM"/>
    </source>
</evidence>
<gene>
    <name evidence="1" type="ORF">XAT740_LOCUS47998</name>
</gene>
<accession>A0A816AY37</accession>
<organism evidence="1 2">
    <name type="scientific">Adineta ricciae</name>
    <name type="common">Rotifer</name>
    <dbReference type="NCBI Taxonomy" id="249248"/>
    <lineage>
        <taxon>Eukaryota</taxon>
        <taxon>Metazoa</taxon>
        <taxon>Spiralia</taxon>
        <taxon>Gnathifera</taxon>
        <taxon>Rotifera</taxon>
        <taxon>Eurotatoria</taxon>
        <taxon>Bdelloidea</taxon>
        <taxon>Adinetida</taxon>
        <taxon>Adinetidae</taxon>
        <taxon>Adineta</taxon>
    </lineage>
</organism>
<dbReference type="EMBL" id="CAJNOR010006790">
    <property type="protein sequence ID" value="CAF1603608.1"/>
    <property type="molecule type" value="Genomic_DNA"/>
</dbReference>
<evidence type="ECO:0000313" key="1">
    <source>
        <dbReference type="EMBL" id="CAF1603608.1"/>
    </source>
</evidence>
<dbReference type="Proteomes" id="UP000663828">
    <property type="component" value="Unassembled WGS sequence"/>
</dbReference>
<dbReference type="AlphaFoldDB" id="A0A816AY37"/>
<comment type="caution">
    <text evidence="1">The sequence shown here is derived from an EMBL/GenBank/DDBJ whole genome shotgun (WGS) entry which is preliminary data.</text>
</comment>
<reference evidence="1" key="1">
    <citation type="submission" date="2021-02" db="EMBL/GenBank/DDBJ databases">
        <authorList>
            <person name="Nowell W R."/>
        </authorList>
    </citation>
    <scope>NUCLEOTIDE SEQUENCE</scope>
</reference>
<name>A0A816AY37_ADIRI</name>
<protein>
    <recommendedName>
        <fullName evidence="3">F-box domain-containing protein</fullName>
    </recommendedName>
</protein>
<sequence length="360" mass="42591">MAYNFRNTIRKRSLNIDERSSTVQNKRSRHKSISRLSERNHPITHIEHLSNELFLEIFDYLEGCDIHHSFFHLNSRFQQLLTCPALLYKIQLPTNIISNIEQCYKTFVIPHQHYILSLRIENLTLINNFIKYCIPNSSFDSLQLITLGELLVERIPVILSFLKSLPKLLSLTIRCDRLWYIYLHDLYRTIFSLPRLRSCEISFCKYKCNCDPDYYTKISLPIVEDERVSTVEYLVIRHACSLGELISILHHTPRLRHLTCESLSQCYTILFSEQIPTLIHLKSMRINNCSLSFDDFEMFLKKTSPQLRKLIVRHNVLEASPNDDRWKMLIKTDLPHLRTFRFNELVYSARSTAKEKPLLV</sequence>
<keyword evidence="2" id="KW-1185">Reference proteome</keyword>
<proteinExistence type="predicted"/>